<dbReference type="EMBL" id="JAUEPU010000001">
    <property type="protein sequence ID" value="KAK0506755.1"/>
    <property type="molecule type" value="Genomic_DNA"/>
</dbReference>
<accession>A0AA39QPH0</accession>
<dbReference type="Proteomes" id="UP001175228">
    <property type="component" value="Unassembled WGS sequence"/>
</dbReference>
<organism evidence="1 2">
    <name type="scientific">Armillaria luteobubalina</name>
    <dbReference type="NCBI Taxonomy" id="153913"/>
    <lineage>
        <taxon>Eukaryota</taxon>
        <taxon>Fungi</taxon>
        <taxon>Dikarya</taxon>
        <taxon>Basidiomycota</taxon>
        <taxon>Agaricomycotina</taxon>
        <taxon>Agaricomycetes</taxon>
        <taxon>Agaricomycetidae</taxon>
        <taxon>Agaricales</taxon>
        <taxon>Marasmiineae</taxon>
        <taxon>Physalacriaceae</taxon>
        <taxon>Armillaria</taxon>
    </lineage>
</organism>
<dbReference type="GO" id="GO:0016788">
    <property type="term" value="F:hydrolase activity, acting on ester bonds"/>
    <property type="evidence" value="ECO:0007669"/>
    <property type="project" value="InterPro"/>
</dbReference>
<sequence length="215" mass="24201">MERGREHCWKGFELKGEGKRSTVDHLSTTSISGACYNLLPPLASPTSDSSQSLLLPWERKTRKRHEEKLCTPAVEYEIITALSHLSCEIGLVWHYMFSPPDVQQQVSAQQLRIAVDRGICIMDHTWEVHGFTDTVAFGFCLLEYFPNLHIGVTGIVCYATNLNAAELLKQMSVVNNKRILLETDAPYMVLANVYGPLEPKQSRLPFAFVDDSLDS</sequence>
<comment type="caution">
    <text evidence="1">The sequence shown here is derived from an EMBL/GenBank/DDBJ whole genome shotgun (WGS) entry which is preliminary data.</text>
</comment>
<dbReference type="SUPFAM" id="SSF51556">
    <property type="entry name" value="Metallo-dependent hydrolases"/>
    <property type="match status" value="1"/>
</dbReference>
<dbReference type="Pfam" id="PF01026">
    <property type="entry name" value="TatD_DNase"/>
    <property type="match status" value="1"/>
</dbReference>
<dbReference type="InterPro" id="IPR001130">
    <property type="entry name" value="TatD-like"/>
</dbReference>
<name>A0AA39QPH0_9AGAR</name>
<dbReference type="PROSITE" id="PS51257">
    <property type="entry name" value="PROKAR_LIPOPROTEIN"/>
    <property type="match status" value="1"/>
</dbReference>
<dbReference type="PANTHER" id="PTHR46363">
    <property type="entry name" value="DEOXYRIBONUCLEASE TATDN2-RELATED"/>
    <property type="match status" value="1"/>
</dbReference>
<dbReference type="Gene3D" id="3.20.20.140">
    <property type="entry name" value="Metal-dependent hydrolases"/>
    <property type="match status" value="1"/>
</dbReference>
<keyword evidence="2" id="KW-1185">Reference proteome</keyword>
<dbReference type="PANTHER" id="PTHR46363:SF1">
    <property type="entry name" value="DEOXYRIBONUCLEASE TATDN2-RELATED"/>
    <property type="match status" value="1"/>
</dbReference>
<dbReference type="AlphaFoldDB" id="A0AA39QPH0"/>
<dbReference type="InterPro" id="IPR032466">
    <property type="entry name" value="Metal_Hydrolase"/>
</dbReference>
<protein>
    <submittedName>
        <fullName evidence="1">Uncharacterized protein</fullName>
    </submittedName>
</protein>
<evidence type="ECO:0000313" key="2">
    <source>
        <dbReference type="Proteomes" id="UP001175228"/>
    </source>
</evidence>
<reference evidence="1" key="1">
    <citation type="submission" date="2023-06" db="EMBL/GenBank/DDBJ databases">
        <authorList>
            <consortium name="Lawrence Berkeley National Laboratory"/>
            <person name="Ahrendt S."/>
            <person name="Sahu N."/>
            <person name="Indic B."/>
            <person name="Wong-Bajracharya J."/>
            <person name="Merenyi Z."/>
            <person name="Ke H.-M."/>
            <person name="Monk M."/>
            <person name="Kocsube S."/>
            <person name="Drula E."/>
            <person name="Lipzen A."/>
            <person name="Balint B."/>
            <person name="Henrissat B."/>
            <person name="Andreopoulos B."/>
            <person name="Martin F.M."/>
            <person name="Harder C.B."/>
            <person name="Rigling D."/>
            <person name="Ford K.L."/>
            <person name="Foster G.D."/>
            <person name="Pangilinan J."/>
            <person name="Papanicolaou A."/>
            <person name="Barry K."/>
            <person name="LaButti K."/>
            <person name="Viragh M."/>
            <person name="Koriabine M."/>
            <person name="Yan M."/>
            <person name="Riley R."/>
            <person name="Champramary S."/>
            <person name="Plett K.L."/>
            <person name="Tsai I.J."/>
            <person name="Slot J."/>
            <person name="Sipos G."/>
            <person name="Plett J."/>
            <person name="Nagy L.G."/>
            <person name="Grigoriev I.V."/>
        </authorList>
    </citation>
    <scope>NUCLEOTIDE SEQUENCE</scope>
    <source>
        <strain evidence="1">HWK02</strain>
    </source>
</reference>
<evidence type="ECO:0000313" key="1">
    <source>
        <dbReference type="EMBL" id="KAK0506755.1"/>
    </source>
</evidence>
<gene>
    <name evidence="1" type="ORF">EDD18DRAFT_1098001</name>
</gene>
<proteinExistence type="predicted"/>